<dbReference type="PROSITE" id="PS51044">
    <property type="entry name" value="ZF_SP_RING"/>
    <property type="match status" value="1"/>
</dbReference>
<feature type="domain" description="SP-RING-type" evidence="6">
    <location>
        <begin position="73"/>
        <end position="161"/>
    </location>
</feature>
<dbReference type="Gene3D" id="3.30.40.10">
    <property type="entry name" value="Zinc/RING finger domain, C3HC4 (zinc finger)"/>
    <property type="match status" value="1"/>
</dbReference>
<evidence type="ECO:0000313" key="8">
    <source>
        <dbReference type="Proteomes" id="UP001210925"/>
    </source>
</evidence>
<dbReference type="SUPFAM" id="SSF57850">
    <property type="entry name" value="RING/U-box"/>
    <property type="match status" value="1"/>
</dbReference>
<dbReference type="InterPro" id="IPR013083">
    <property type="entry name" value="Znf_RING/FYVE/PHD"/>
</dbReference>
<evidence type="ECO:0000256" key="2">
    <source>
        <dbReference type="ARBA" id="ARBA00022771"/>
    </source>
</evidence>
<dbReference type="EMBL" id="JADGKB010000015">
    <property type="protein sequence ID" value="KAJ3259822.1"/>
    <property type="molecule type" value="Genomic_DNA"/>
</dbReference>
<dbReference type="InterPro" id="IPR004181">
    <property type="entry name" value="Znf_MIZ"/>
</dbReference>
<protein>
    <submittedName>
        <fullName evidence="7">SUMO ligase siz1</fullName>
    </submittedName>
</protein>
<evidence type="ECO:0000259" key="6">
    <source>
        <dbReference type="PROSITE" id="PS51044"/>
    </source>
</evidence>
<keyword evidence="8" id="KW-1185">Reference proteome</keyword>
<keyword evidence="1" id="KW-0479">Metal-binding</keyword>
<evidence type="ECO:0000256" key="5">
    <source>
        <dbReference type="SAM" id="MobiDB-lite"/>
    </source>
</evidence>
<organism evidence="7 8">
    <name type="scientific">Boothiomyces macroporosus</name>
    <dbReference type="NCBI Taxonomy" id="261099"/>
    <lineage>
        <taxon>Eukaryota</taxon>
        <taxon>Fungi</taxon>
        <taxon>Fungi incertae sedis</taxon>
        <taxon>Chytridiomycota</taxon>
        <taxon>Chytridiomycota incertae sedis</taxon>
        <taxon>Chytridiomycetes</taxon>
        <taxon>Rhizophydiales</taxon>
        <taxon>Terramycetaceae</taxon>
        <taxon>Boothiomyces</taxon>
    </lineage>
</organism>
<dbReference type="GO" id="GO:0016925">
    <property type="term" value="P:protein sumoylation"/>
    <property type="evidence" value="ECO:0007669"/>
    <property type="project" value="TreeGrafter"/>
</dbReference>
<feature type="region of interest" description="Disordered" evidence="5">
    <location>
        <begin position="191"/>
        <end position="222"/>
    </location>
</feature>
<accession>A0AAD5UMY5</accession>
<dbReference type="PANTHER" id="PTHR10782:SF4">
    <property type="entry name" value="TONALLI, ISOFORM E"/>
    <property type="match status" value="1"/>
</dbReference>
<keyword evidence="3" id="KW-0862">Zinc</keyword>
<reference evidence="7" key="1">
    <citation type="submission" date="2020-05" db="EMBL/GenBank/DDBJ databases">
        <title>Phylogenomic resolution of chytrid fungi.</title>
        <authorList>
            <person name="Stajich J.E."/>
            <person name="Amses K."/>
            <person name="Simmons R."/>
            <person name="Seto K."/>
            <person name="Myers J."/>
            <person name="Bonds A."/>
            <person name="Quandt C.A."/>
            <person name="Barry K."/>
            <person name="Liu P."/>
            <person name="Grigoriev I."/>
            <person name="Longcore J.E."/>
            <person name="James T.Y."/>
        </authorList>
    </citation>
    <scope>NUCLEOTIDE SEQUENCE</scope>
    <source>
        <strain evidence="7">PLAUS21</strain>
    </source>
</reference>
<evidence type="ECO:0000256" key="3">
    <source>
        <dbReference type="ARBA" id="ARBA00022833"/>
    </source>
</evidence>
<evidence type="ECO:0000256" key="4">
    <source>
        <dbReference type="PROSITE-ProRule" id="PRU00452"/>
    </source>
</evidence>
<sequence length="362" mass="40523">MPALIRPYLTQGKSAITITFLPGPAPTEEYVFKVESFVVFSLENVRNYVRMLPKLGDKEFGNLVNDLFNGSDDDCMMIVETMPLKLTCPLTLKRMTTPVRNLNCKHLNCFDLETWINSYSAGIIFVNLTCPICSKHIDLSFLCLDMAVKKILEFTDESVTTVIIKPDSSCTLENGQPIIFTNSTSGGTMSVDSNSHVSAKYNQSTSLPPNESQTVHQQTNSQTNTAANLTKNSNSQSSNALNSNLLPFLNSNVPQNEQFAQLYSNQLQPIPMDTTLLSKNPKNFVHWKNAAIITRLWEEHDKSDDENVRMDPPTKLVSSDYENATDINNIISSVFSDVEDDSTVVCGMHEWEYANYLSDDEL</sequence>
<name>A0AAD5UMY5_9FUNG</name>
<evidence type="ECO:0000313" key="7">
    <source>
        <dbReference type="EMBL" id="KAJ3259822.1"/>
    </source>
</evidence>
<dbReference type="PANTHER" id="PTHR10782">
    <property type="entry name" value="ZINC FINGER MIZ DOMAIN-CONTAINING PROTEIN"/>
    <property type="match status" value="1"/>
</dbReference>
<evidence type="ECO:0000256" key="1">
    <source>
        <dbReference type="ARBA" id="ARBA00022723"/>
    </source>
</evidence>
<dbReference type="Proteomes" id="UP001210925">
    <property type="component" value="Unassembled WGS sequence"/>
</dbReference>
<keyword evidence="7" id="KW-0436">Ligase</keyword>
<gene>
    <name evidence="7" type="primary">SIZ1</name>
    <name evidence="7" type="ORF">HK103_001713</name>
</gene>
<proteinExistence type="predicted"/>
<dbReference type="Pfam" id="PF02891">
    <property type="entry name" value="zf-MIZ"/>
    <property type="match status" value="1"/>
</dbReference>
<comment type="caution">
    <text evidence="7">The sequence shown here is derived from an EMBL/GenBank/DDBJ whole genome shotgun (WGS) entry which is preliminary data.</text>
</comment>
<dbReference type="GO" id="GO:0016874">
    <property type="term" value="F:ligase activity"/>
    <property type="evidence" value="ECO:0007669"/>
    <property type="project" value="UniProtKB-KW"/>
</dbReference>
<dbReference type="GO" id="GO:0008270">
    <property type="term" value="F:zinc ion binding"/>
    <property type="evidence" value="ECO:0007669"/>
    <property type="project" value="UniProtKB-KW"/>
</dbReference>
<dbReference type="CDD" id="cd16650">
    <property type="entry name" value="SP-RING_PIAS-like"/>
    <property type="match status" value="1"/>
</dbReference>
<dbReference type="GO" id="GO:0061665">
    <property type="term" value="F:SUMO ligase activity"/>
    <property type="evidence" value="ECO:0007669"/>
    <property type="project" value="TreeGrafter"/>
</dbReference>
<dbReference type="GO" id="GO:0000785">
    <property type="term" value="C:chromatin"/>
    <property type="evidence" value="ECO:0007669"/>
    <property type="project" value="TreeGrafter"/>
</dbReference>
<keyword evidence="2 4" id="KW-0863">Zinc-finger</keyword>
<dbReference type="AlphaFoldDB" id="A0AAD5UMY5"/>